<proteinExistence type="predicted"/>
<feature type="region of interest" description="Disordered" evidence="13">
    <location>
        <begin position="807"/>
        <end position="849"/>
    </location>
</feature>
<evidence type="ECO:0000256" key="8">
    <source>
        <dbReference type="ARBA" id="ARBA00022889"/>
    </source>
</evidence>
<evidence type="ECO:0000256" key="5">
    <source>
        <dbReference type="ARBA" id="ARBA00022729"/>
    </source>
</evidence>
<keyword evidence="10 14" id="KW-0472">Membrane</keyword>
<dbReference type="FunFam" id="2.60.40.60:FF:000092">
    <property type="entry name" value="Protocadherin 8"/>
    <property type="match status" value="1"/>
</dbReference>
<dbReference type="GO" id="GO:0016477">
    <property type="term" value="P:cell migration"/>
    <property type="evidence" value="ECO:0007669"/>
    <property type="project" value="TreeGrafter"/>
</dbReference>
<evidence type="ECO:0000256" key="14">
    <source>
        <dbReference type="SAM" id="Phobius"/>
    </source>
</evidence>
<evidence type="ECO:0000256" key="9">
    <source>
        <dbReference type="ARBA" id="ARBA00022989"/>
    </source>
</evidence>
<dbReference type="InterPro" id="IPR020894">
    <property type="entry name" value="Cadherin_CS"/>
</dbReference>
<dbReference type="FunFam" id="2.60.40.60:FF:000123">
    <property type="entry name" value="Protocadherin beta 4"/>
    <property type="match status" value="1"/>
</dbReference>
<keyword evidence="4" id="KW-0479">Metal-binding</keyword>
<accession>E4WRJ9</accession>
<reference evidence="17" key="1">
    <citation type="journal article" date="2010" name="Science">
        <title>Plasticity of animal genome architecture unmasked by rapid evolution of a pelagic tunicate.</title>
        <authorList>
            <person name="Denoeud F."/>
            <person name="Henriet S."/>
            <person name="Mungpakdee S."/>
            <person name="Aury J.M."/>
            <person name="Da Silva C."/>
            <person name="Brinkmann H."/>
            <person name="Mikhaleva J."/>
            <person name="Olsen L.C."/>
            <person name="Jubin C."/>
            <person name="Canestro C."/>
            <person name="Bouquet J.M."/>
            <person name="Danks G."/>
            <person name="Poulain J."/>
            <person name="Campsteijn C."/>
            <person name="Adamski M."/>
            <person name="Cross I."/>
            <person name="Yadetie F."/>
            <person name="Muffato M."/>
            <person name="Louis A."/>
            <person name="Butcher S."/>
            <person name="Tsagkogeorga G."/>
            <person name="Konrad A."/>
            <person name="Singh S."/>
            <person name="Jensen M.F."/>
            <person name="Cong E.H."/>
            <person name="Eikeseth-Otteraa H."/>
            <person name="Noel B."/>
            <person name="Anthouard V."/>
            <person name="Porcel B.M."/>
            <person name="Kachouri-Lafond R."/>
            <person name="Nishino A."/>
            <person name="Ugolini M."/>
            <person name="Chourrout P."/>
            <person name="Nishida H."/>
            <person name="Aasland R."/>
            <person name="Huzurbazar S."/>
            <person name="Westhof E."/>
            <person name="Delsuc F."/>
            <person name="Lehrach H."/>
            <person name="Reinhardt R."/>
            <person name="Weissenbach J."/>
            <person name="Roy S.W."/>
            <person name="Artiguenave F."/>
            <person name="Postlethwait J.H."/>
            <person name="Manak J.R."/>
            <person name="Thompson E.M."/>
            <person name="Jaillon O."/>
            <person name="Du Pasquier L."/>
            <person name="Boudinot P."/>
            <person name="Liberles D.A."/>
            <person name="Volff J.N."/>
            <person name="Philippe H."/>
            <person name="Lenhard B."/>
            <person name="Roest Crollius H."/>
            <person name="Wincker P."/>
            <person name="Chourrout D."/>
        </authorList>
    </citation>
    <scope>NUCLEOTIDE SEQUENCE [LARGE SCALE GENOMIC DNA]</scope>
</reference>
<keyword evidence="7 12" id="KW-0106">Calcium</keyword>
<keyword evidence="6" id="KW-0677">Repeat</keyword>
<feature type="domain" description="Cadherin" evidence="16">
    <location>
        <begin position="549"/>
        <end position="648"/>
    </location>
</feature>
<gene>
    <name evidence="17" type="ORF">GSOID_T00000376001</name>
</gene>
<evidence type="ECO:0000256" key="11">
    <source>
        <dbReference type="ARBA" id="ARBA00023180"/>
    </source>
</evidence>
<dbReference type="PROSITE" id="PS50268">
    <property type="entry name" value="CADHERIN_2"/>
    <property type="match status" value="7"/>
</dbReference>
<dbReference type="InterPro" id="IPR039808">
    <property type="entry name" value="Cadherin"/>
</dbReference>
<keyword evidence="9 14" id="KW-1133">Transmembrane helix</keyword>
<evidence type="ECO:0000256" key="7">
    <source>
        <dbReference type="ARBA" id="ARBA00022837"/>
    </source>
</evidence>
<evidence type="ECO:0000256" key="10">
    <source>
        <dbReference type="ARBA" id="ARBA00023136"/>
    </source>
</evidence>
<evidence type="ECO:0000256" key="6">
    <source>
        <dbReference type="ARBA" id="ARBA00022737"/>
    </source>
</evidence>
<keyword evidence="11" id="KW-0325">Glycoprotein</keyword>
<feature type="compositionally biased region" description="Polar residues" evidence="13">
    <location>
        <begin position="896"/>
        <end position="906"/>
    </location>
</feature>
<keyword evidence="3 14" id="KW-0812">Transmembrane</keyword>
<feature type="domain" description="Cadherin" evidence="16">
    <location>
        <begin position="121"/>
        <end position="227"/>
    </location>
</feature>
<evidence type="ECO:0000256" key="1">
    <source>
        <dbReference type="ARBA" id="ARBA00004251"/>
    </source>
</evidence>
<dbReference type="InParanoid" id="E4WRJ9"/>
<sequence>MRRILHLAAATLAAHLSYSITDGTRIGSYIGNIVQDLSEISLTSSSAIFQVVKGADVINVSPEGDLRVITEIDRENGQLCSKDDHTCLVDAEILYRKDKEFKLFYVDLEIVDINDNSPEFEKSLIELHLPENSAIGSTIRLPSAIDPDSSEFSIDRYQVSPAMFFEILPRQHANGKIIPQLVLKRPLDFEKRELHELELVAFDKGGLTGSMKINLLVDDVNDHSPIFEESSVSIELSESTAMGSVIYKLNASDGDRGRYGVISYSYDDVLTDALSRTIFAINSSTGDISVSSELNYEKQKKHVLYIEAFDGSESALMTVTINIFNVNDNPPEIDIKFGESSVEGSISEDAPVGSFVGFVSITDSDKDQKLNVSLVNDDGDFELENMSDSEGSNGYILKVAKPLDRERVHLYRIDLRAADNGSPPLTTTKTISIKVEDVNDNAPFFQRDMYHVNILENNNVGKSIVSLKATDFDEGQNAEIEYILGEESSFFSLERGTGDLIALQSLDAELNSRHVIRIIAVDRGSPSLKGETSVVINVLDENDNDPAFEQVEYDFSFPENTEEGETIGTVAAIDADKNSEVRYRLASNSVPFRISPQTGSITLQRSIDADIDNTKYEIMIIAEDIDGRSATASGTIIVNDINDNAPVLIWPNPDLDVIQVTLDRKVSEKVGTIKVRDRDQGANGEIIITQIKPRSGMFQINSAGEVFLASKLKRSNLGANPVLISISDGGSPPLQINSRVNIYVTEEETKMTPARVHALLPEFKRQSLSLRASTSQLAFFLVAIFTALVFVVFIVTFYVVVRRRSKSQRNFPPPPSSADLSRCNQIKNPHHYETPTRPPIAGKSFTASPRHSRVEFERVKWQVELTSANHPQCTIENSFNSDSGRDSASDASASATNEHAQIQQIALSSPKSTHSSLTSARPTFSTFMDESDQDSVHIVESEREIQKIWPSLEKNTPKNKPPIHPRSINTSMKK</sequence>
<dbReference type="PANTHER" id="PTHR24027:SF438">
    <property type="entry name" value="CADHERIN 23"/>
    <property type="match status" value="1"/>
</dbReference>
<dbReference type="EMBL" id="FN653015">
    <property type="protein sequence ID" value="CBY20381.1"/>
    <property type="molecule type" value="Genomic_DNA"/>
</dbReference>
<keyword evidence="5 15" id="KW-0732">Signal</keyword>
<evidence type="ECO:0000259" key="16">
    <source>
        <dbReference type="PROSITE" id="PS50268"/>
    </source>
</evidence>
<dbReference type="GO" id="GO:0008013">
    <property type="term" value="F:beta-catenin binding"/>
    <property type="evidence" value="ECO:0007669"/>
    <property type="project" value="TreeGrafter"/>
</dbReference>
<comment type="subcellular location">
    <subcellularLocation>
        <location evidence="1">Cell membrane</location>
        <topology evidence="1">Single-pass type I membrane protein</topology>
    </subcellularLocation>
</comment>
<feature type="signal peptide" evidence="15">
    <location>
        <begin position="1"/>
        <end position="19"/>
    </location>
</feature>
<dbReference type="FunFam" id="2.60.40.60:FF:000002">
    <property type="entry name" value="Protocadherin alpha 2"/>
    <property type="match status" value="1"/>
</dbReference>
<evidence type="ECO:0000313" key="17">
    <source>
        <dbReference type="EMBL" id="CBY20381.1"/>
    </source>
</evidence>
<organism evidence="17">
    <name type="scientific">Oikopleura dioica</name>
    <name type="common">Tunicate</name>
    <dbReference type="NCBI Taxonomy" id="34765"/>
    <lineage>
        <taxon>Eukaryota</taxon>
        <taxon>Metazoa</taxon>
        <taxon>Chordata</taxon>
        <taxon>Tunicata</taxon>
        <taxon>Appendicularia</taxon>
        <taxon>Copelata</taxon>
        <taxon>Oikopleuridae</taxon>
        <taxon>Oikopleura</taxon>
    </lineage>
</organism>
<keyword evidence="8" id="KW-0130">Cell adhesion</keyword>
<dbReference type="PANTHER" id="PTHR24027">
    <property type="entry name" value="CADHERIN-23"/>
    <property type="match status" value="1"/>
</dbReference>
<dbReference type="CDD" id="cd11304">
    <property type="entry name" value="Cadherin_repeat"/>
    <property type="match status" value="6"/>
</dbReference>
<dbReference type="InterPro" id="IPR015919">
    <property type="entry name" value="Cadherin-like_sf"/>
</dbReference>
<dbReference type="GO" id="GO:0045296">
    <property type="term" value="F:cadherin binding"/>
    <property type="evidence" value="ECO:0007669"/>
    <property type="project" value="TreeGrafter"/>
</dbReference>
<dbReference type="SUPFAM" id="SSF49313">
    <property type="entry name" value="Cadherin-like"/>
    <property type="match status" value="6"/>
</dbReference>
<feature type="chain" id="PRO_5003191905" description="Cadherin domain-containing protein" evidence="15">
    <location>
        <begin position="20"/>
        <end position="974"/>
    </location>
</feature>
<feature type="domain" description="Cadherin" evidence="16">
    <location>
        <begin position="446"/>
        <end position="548"/>
    </location>
</feature>
<dbReference type="Pfam" id="PF00028">
    <property type="entry name" value="Cadherin"/>
    <property type="match status" value="5"/>
</dbReference>
<feature type="compositionally biased region" description="Low complexity" evidence="13">
    <location>
        <begin position="907"/>
        <end position="919"/>
    </location>
</feature>
<feature type="transmembrane region" description="Helical" evidence="14">
    <location>
        <begin position="777"/>
        <end position="801"/>
    </location>
</feature>
<dbReference type="GO" id="GO:0005509">
    <property type="term" value="F:calcium ion binding"/>
    <property type="evidence" value="ECO:0007669"/>
    <property type="project" value="UniProtKB-UniRule"/>
</dbReference>
<dbReference type="OrthoDB" id="6252479at2759"/>
<name>E4WRJ9_OIKDI</name>
<keyword evidence="18" id="KW-1185">Reference proteome</keyword>
<protein>
    <recommendedName>
        <fullName evidence="16">Cadherin domain-containing protein</fullName>
    </recommendedName>
</protein>
<feature type="compositionally biased region" description="Polar residues" evidence="13">
    <location>
        <begin position="818"/>
        <end position="827"/>
    </location>
</feature>
<evidence type="ECO:0000256" key="4">
    <source>
        <dbReference type="ARBA" id="ARBA00022723"/>
    </source>
</evidence>
<dbReference type="FunFam" id="2.60.40.60:FF:000007">
    <property type="entry name" value="Protocadherin alpha 2"/>
    <property type="match status" value="1"/>
</dbReference>
<evidence type="ECO:0000256" key="2">
    <source>
        <dbReference type="ARBA" id="ARBA00022475"/>
    </source>
</evidence>
<evidence type="ECO:0000256" key="13">
    <source>
        <dbReference type="SAM" id="MobiDB-lite"/>
    </source>
</evidence>
<evidence type="ECO:0000256" key="12">
    <source>
        <dbReference type="PROSITE-ProRule" id="PRU00043"/>
    </source>
</evidence>
<dbReference type="Proteomes" id="UP000001307">
    <property type="component" value="Unassembled WGS sequence"/>
</dbReference>
<feature type="domain" description="Cadherin" evidence="16">
    <location>
        <begin position="228"/>
        <end position="333"/>
    </location>
</feature>
<dbReference type="GO" id="GO:0007156">
    <property type="term" value="P:homophilic cell adhesion via plasma membrane adhesion molecules"/>
    <property type="evidence" value="ECO:0007669"/>
    <property type="project" value="InterPro"/>
</dbReference>
<evidence type="ECO:0000256" key="15">
    <source>
        <dbReference type="SAM" id="SignalP"/>
    </source>
</evidence>
<dbReference type="Gene3D" id="2.60.40.60">
    <property type="entry name" value="Cadherins"/>
    <property type="match status" value="7"/>
</dbReference>
<dbReference type="SMART" id="SM00112">
    <property type="entry name" value="CA"/>
    <property type="match status" value="6"/>
</dbReference>
<feature type="region of interest" description="Disordered" evidence="13">
    <location>
        <begin position="949"/>
        <end position="974"/>
    </location>
</feature>
<feature type="domain" description="Cadherin" evidence="16">
    <location>
        <begin position="338"/>
        <end position="445"/>
    </location>
</feature>
<dbReference type="PROSITE" id="PS00232">
    <property type="entry name" value="CADHERIN_1"/>
    <property type="match status" value="5"/>
</dbReference>
<dbReference type="GO" id="GO:0016342">
    <property type="term" value="C:catenin complex"/>
    <property type="evidence" value="ECO:0007669"/>
    <property type="project" value="TreeGrafter"/>
</dbReference>
<feature type="domain" description="Cadherin" evidence="16">
    <location>
        <begin position="12"/>
        <end position="120"/>
    </location>
</feature>
<keyword evidence="2" id="KW-1003">Cell membrane</keyword>
<evidence type="ECO:0000256" key="3">
    <source>
        <dbReference type="ARBA" id="ARBA00022692"/>
    </source>
</evidence>
<feature type="domain" description="Cadherin" evidence="16">
    <location>
        <begin position="652"/>
        <end position="763"/>
    </location>
</feature>
<feature type="region of interest" description="Disordered" evidence="13">
    <location>
        <begin position="872"/>
        <end position="932"/>
    </location>
</feature>
<dbReference type="FunFam" id="2.60.40.60:FF:000020">
    <property type="entry name" value="Dachsous cadherin-related 1b"/>
    <property type="match status" value="1"/>
</dbReference>
<dbReference type="InterPro" id="IPR002126">
    <property type="entry name" value="Cadherin-like_dom"/>
</dbReference>
<dbReference type="PRINTS" id="PR00205">
    <property type="entry name" value="CADHERIN"/>
</dbReference>
<evidence type="ECO:0000313" key="18">
    <source>
        <dbReference type="Proteomes" id="UP000001307"/>
    </source>
</evidence>
<dbReference type="AlphaFoldDB" id="E4WRJ9"/>